<evidence type="ECO:0000313" key="1">
    <source>
        <dbReference type="EMBL" id="CAH1795388.1"/>
    </source>
</evidence>
<organism evidence="1 2">
    <name type="scientific">Owenia fusiformis</name>
    <name type="common">Polychaete worm</name>
    <dbReference type="NCBI Taxonomy" id="6347"/>
    <lineage>
        <taxon>Eukaryota</taxon>
        <taxon>Metazoa</taxon>
        <taxon>Spiralia</taxon>
        <taxon>Lophotrochozoa</taxon>
        <taxon>Annelida</taxon>
        <taxon>Polychaeta</taxon>
        <taxon>Sedentaria</taxon>
        <taxon>Canalipalpata</taxon>
        <taxon>Sabellida</taxon>
        <taxon>Oweniida</taxon>
        <taxon>Oweniidae</taxon>
        <taxon>Owenia</taxon>
    </lineage>
</organism>
<name>A0A8S4PQL5_OWEFU</name>
<dbReference type="EMBL" id="CAIIXF020000009">
    <property type="protein sequence ID" value="CAH1795388.1"/>
    <property type="molecule type" value="Genomic_DNA"/>
</dbReference>
<reference evidence="1" key="1">
    <citation type="submission" date="2022-03" db="EMBL/GenBank/DDBJ databases">
        <authorList>
            <person name="Martin C."/>
        </authorList>
    </citation>
    <scope>NUCLEOTIDE SEQUENCE</scope>
</reference>
<feature type="non-terminal residue" evidence="1">
    <location>
        <position position="144"/>
    </location>
</feature>
<keyword evidence="2" id="KW-1185">Reference proteome</keyword>
<sequence length="144" mass="16441">CDEIDEKSLQAIYLKNNAFPNFDTPIKGVCSCIIEAPPTNTIHIYSLTAEEVKRTNNFAIAENGMTKYSAWISNMSKLVEFQNGTLLYESEEPIVFITLEHKEQSSQYKYYITAQAKQDDQQLKLTCGNAGEVWKKYENKINPT</sequence>
<protein>
    <submittedName>
        <fullName evidence="1">Uncharacterized protein</fullName>
    </submittedName>
</protein>
<dbReference type="AlphaFoldDB" id="A0A8S4PQL5"/>
<dbReference type="Proteomes" id="UP000749559">
    <property type="component" value="Unassembled WGS sequence"/>
</dbReference>
<gene>
    <name evidence="1" type="ORF">OFUS_LOCUS19934</name>
</gene>
<evidence type="ECO:0000313" key="2">
    <source>
        <dbReference type="Proteomes" id="UP000749559"/>
    </source>
</evidence>
<comment type="caution">
    <text evidence="1">The sequence shown here is derived from an EMBL/GenBank/DDBJ whole genome shotgun (WGS) entry which is preliminary data.</text>
</comment>
<accession>A0A8S4PQL5</accession>
<proteinExistence type="predicted"/>
<feature type="non-terminal residue" evidence="1">
    <location>
        <position position="1"/>
    </location>
</feature>